<dbReference type="RefSeq" id="WP_195220951.1">
    <property type="nucleotide sequence ID" value="NZ_JADMWL010000008.1"/>
</dbReference>
<reference evidence="2" key="2">
    <citation type="submission" date="2023-01" db="EMBL/GenBank/DDBJ databases">
        <title>Human gut microbiome strain richness.</title>
        <authorList>
            <person name="Chen-Liaw A."/>
        </authorList>
    </citation>
    <scope>NUCLEOTIDE SEQUENCE</scope>
    <source>
        <strain evidence="2">D43st1_D9_D43t1_170807</strain>
    </source>
</reference>
<dbReference type="AlphaFoldDB" id="A0AAW5KL39"/>
<name>A0AAW5KL39_9FIRM</name>
<evidence type="ECO:0008006" key="4">
    <source>
        <dbReference type="Google" id="ProtNLM"/>
    </source>
</evidence>
<evidence type="ECO:0000313" key="1">
    <source>
        <dbReference type="EMBL" id="MCQ5153353.1"/>
    </source>
</evidence>
<protein>
    <recommendedName>
        <fullName evidence="4">HTH cro/C1-type domain-containing protein</fullName>
    </recommendedName>
</protein>
<organism evidence="1 3">
    <name type="scientific">Ruminococcus bicirculans</name>
    <name type="common">ex Wegman et al. 2014</name>
    <dbReference type="NCBI Taxonomy" id="1160721"/>
    <lineage>
        <taxon>Bacteria</taxon>
        <taxon>Bacillati</taxon>
        <taxon>Bacillota</taxon>
        <taxon>Clostridia</taxon>
        <taxon>Eubacteriales</taxon>
        <taxon>Oscillospiraceae</taxon>
        <taxon>Ruminococcus</taxon>
    </lineage>
</organism>
<evidence type="ECO:0000313" key="2">
    <source>
        <dbReference type="EMBL" id="MDB8750048.1"/>
    </source>
</evidence>
<dbReference type="Proteomes" id="UP001206236">
    <property type="component" value="Unassembled WGS sequence"/>
</dbReference>
<reference evidence="1" key="1">
    <citation type="submission" date="2022-06" db="EMBL/GenBank/DDBJ databases">
        <title>Isolation of gut microbiota from human fecal samples.</title>
        <authorList>
            <person name="Pamer E.G."/>
            <person name="Barat B."/>
            <person name="Waligurski E."/>
            <person name="Medina S."/>
            <person name="Paddock L."/>
            <person name="Mostad J."/>
        </authorList>
    </citation>
    <scope>NUCLEOTIDE SEQUENCE</scope>
    <source>
        <strain evidence="1">DFI.5.57</strain>
    </source>
</reference>
<dbReference type="EMBL" id="JANGCN010000017">
    <property type="protein sequence ID" value="MCQ5153353.1"/>
    <property type="molecule type" value="Genomic_DNA"/>
</dbReference>
<sequence length="69" mass="8096">MDKPYARLLEEISKREIKHKAIRKELGITKCTLSVKLHGRRNASFSLEQAIAIQQKFFPDVPIEELFKR</sequence>
<evidence type="ECO:0000313" key="3">
    <source>
        <dbReference type="Proteomes" id="UP001206236"/>
    </source>
</evidence>
<comment type="caution">
    <text evidence="1">The sequence shown here is derived from an EMBL/GenBank/DDBJ whole genome shotgun (WGS) entry which is preliminary data.</text>
</comment>
<proteinExistence type="predicted"/>
<accession>A0AAW5KL39</accession>
<dbReference type="EMBL" id="JAQMLU010000008">
    <property type="protein sequence ID" value="MDB8750048.1"/>
    <property type="molecule type" value="Genomic_DNA"/>
</dbReference>
<gene>
    <name evidence="1" type="ORF">NE632_08510</name>
    <name evidence="2" type="ORF">PNW00_06255</name>
</gene>
<dbReference type="Proteomes" id="UP001213042">
    <property type="component" value="Unassembled WGS sequence"/>
</dbReference>